<dbReference type="GO" id="GO:0005524">
    <property type="term" value="F:ATP binding"/>
    <property type="evidence" value="ECO:0007669"/>
    <property type="project" value="UniProtKB-KW"/>
</dbReference>
<organism evidence="5 6">
    <name type="scientific">Paenimyroides marinum</name>
    <dbReference type="NCBI Taxonomy" id="1159016"/>
    <lineage>
        <taxon>Bacteria</taxon>
        <taxon>Pseudomonadati</taxon>
        <taxon>Bacteroidota</taxon>
        <taxon>Flavobacteriia</taxon>
        <taxon>Flavobacteriales</taxon>
        <taxon>Flavobacteriaceae</taxon>
        <taxon>Paenimyroides</taxon>
    </lineage>
</organism>
<accession>A0A1H6LYT7</accession>
<gene>
    <name evidence="5" type="ORF">SAMN02927937_02270</name>
</gene>
<dbReference type="STRING" id="1159016.SAMN02927937_02270"/>
<feature type="domain" description="ABC transporter" evidence="4">
    <location>
        <begin position="2"/>
        <end position="209"/>
    </location>
</feature>
<dbReference type="InterPro" id="IPR003439">
    <property type="entry name" value="ABC_transporter-like_ATP-bd"/>
</dbReference>
<keyword evidence="3 5" id="KW-0067">ATP-binding</keyword>
<name>A0A1H6LYT7_9FLAO</name>
<reference evidence="5 6" key="1">
    <citation type="submission" date="2016-10" db="EMBL/GenBank/DDBJ databases">
        <authorList>
            <person name="de Groot N.N."/>
        </authorList>
    </citation>
    <scope>NUCLEOTIDE SEQUENCE [LARGE SCALE GENOMIC DNA]</scope>
    <source>
        <strain evidence="5 6">CGMCC 1.10825</strain>
    </source>
</reference>
<dbReference type="PANTHER" id="PTHR24220:SF689">
    <property type="entry name" value="LIPOPROTEIN-RELEASING SYSTEM ATP-BINDING PROTEIN LOLD"/>
    <property type="match status" value="1"/>
</dbReference>
<dbReference type="InterPro" id="IPR015854">
    <property type="entry name" value="ABC_transpr_LolD-like"/>
</dbReference>
<dbReference type="SMART" id="SM00382">
    <property type="entry name" value="AAA"/>
    <property type="match status" value="1"/>
</dbReference>
<dbReference type="Gene3D" id="3.40.50.300">
    <property type="entry name" value="P-loop containing nucleotide triphosphate hydrolases"/>
    <property type="match status" value="1"/>
</dbReference>
<keyword evidence="2" id="KW-0547">Nucleotide-binding</keyword>
<proteinExistence type="inferred from homology"/>
<dbReference type="AlphaFoldDB" id="A0A1H6LYT7"/>
<dbReference type="GO" id="GO:0016887">
    <property type="term" value="F:ATP hydrolysis activity"/>
    <property type="evidence" value="ECO:0007669"/>
    <property type="project" value="InterPro"/>
</dbReference>
<dbReference type="SUPFAM" id="SSF52540">
    <property type="entry name" value="P-loop containing nucleoside triphosphate hydrolases"/>
    <property type="match status" value="1"/>
</dbReference>
<dbReference type="OrthoDB" id="1414429at2"/>
<evidence type="ECO:0000313" key="5">
    <source>
        <dbReference type="EMBL" id="SEH94031.1"/>
    </source>
</evidence>
<evidence type="ECO:0000259" key="4">
    <source>
        <dbReference type="PROSITE" id="PS50893"/>
    </source>
</evidence>
<dbReference type="InterPro" id="IPR003593">
    <property type="entry name" value="AAA+_ATPase"/>
</dbReference>
<evidence type="ECO:0000256" key="1">
    <source>
        <dbReference type="ARBA" id="ARBA00005417"/>
    </source>
</evidence>
<dbReference type="InterPro" id="IPR027417">
    <property type="entry name" value="P-loop_NTPase"/>
</dbReference>
<keyword evidence="6" id="KW-1185">Reference proteome</keyword>
<evidence type="ECO:0000256" key="3">
    <source>
        <dbReference type="ARBA" id="ARBA00022840"/>
    </source>
</evidence>
<dbReference type="EMBL" id="FNXE01000035">
    <property type="protein sequence ID" value="SEH94031.1"/>
    <property type="molecule type" value="Genomic_DNA"/>
</dbReference>
<dbReference type="PANTHER" id="PTHR24220">
    <property type="entry name" value="IMPORT ATP-BINDING PROTEIN"/>
    <property type="match status" value="1"/>
</dbReference>
<dbReference type="GO" id="GO:0005886">
    <property type="term" value="C:plasma membrane"/>
    <property type="evidence" value="ECO:0007669"/>
    <property type="project" value="TreeGrafter"/>
</dbReference>
<evidence type="ECO:0000313" key="6">
    <source>
        <dbReference type="Proteomes" id="UP000199634"/>
    </source>
</evidence>
<dbReference type="Pfam" id="PF00005">
    <property type="entry name" value="ABC_tran"/>
    <property type="match status" value="1"/>
</dbReference>
<sequence length="209" mass="22979">MIKTQNVTFSYSATQKFHFPDIDCANGQTLLITGNSGTGKTTLLHLLGGLLQPESGEILINNQNIQALSTSKQDAFRGQSVGMILQKSFFIEPLSVLDNVVLASWIAKKSKVQEKALNILDNLGLKDHVHKLPSQLSIGQQQRVNIARALINNPSVILADEPTSSLDDENALIVARLLSDLAKEYQSSLIIVTHDQRLKTLFNHQITLV</sequence>
<dbReference type="RefSeq" id="WP_091100810.1">
    <property type="nucleotide sequence ID" value="NZ_FNXE01000035.1"/>
</dbReference>
<dbReference type="PROSITE" id="PS50893">
    <property type="entry name" value="ABC_TRANSPORTER_2"/>
    <property type="match status" value="1"/>
</dbReference>
<dbReference type="GO" id="GO:0022857">
    <property type="term" value="F:transmembrane transporter activity"/>
    <property type="evidence" value="ECO:0007669"/>
    <property type="project" value="TreeGrafter"/>
</dbReference>
<dbReference type="Proteomes" id="UP000199634">
    <property type="component" value="Unassembled WGS sequence"/>
</dbReference>
<evidence type="ECO:0000256" key="2">
    <source>
        <dbReference type="ARBA" id="ARBA00022741"/>
    </source>
</evidence>
<comment type="similarity">
    <text evidence="1">Belongs to the ABC transporter superfamily.</text>
</comment>
<protein>
    <submittedName>
        <fullName evidence="5">Putative ABC transport system ATP-binding protein</fullName>
    </submittedName>
</protein>